<protein>
    <recommendedName>
        <fullName evidence="1">F-box domain-containing protein</fullName>
    </recommendedName>
</protein>
<keyword evidence="3" id="KW-1185">Reference proteome</keyword>
<evidence type="ECO:0000313" key="2">
    <source>
        <dbReference type="EMBL" id="PWY91948.1"/>
    </source>
</evidence>
<sequence>MPLLTLPTEIVSIICSHLDPSHLCALRLTCRDLYSLSLEAFSDGAFKSISFLVTTDSLQRLQKIAAHEIFRLRVQELWVVPDLFGSLAEPDCGLAKGRILTAAIIEAIVTEHLDTLEAGTLRDVLKICLDGFENLNRFGLRYRHVSHLASKPDICCLGLRKVEEQLDSNRTYPPPQSSDIHLRLVQSHALAFSDFVRAAIACNRGLTGLSTCRHQCRGLAPRAMTLTPAQYESLLPLLKQLKELHLCISAFGLQIDEVAFKYLLEILAVASPSLELLTFSPWNRGYRLNPHYLSGISQRLCFTRLAELHVRELEITPDALKCFIRSAAPTLKILTMRAISLIVEAIPTVAYRDELKRSWGQIIEFFRDELSLQSLHMAFLFHRGRRVEIIDRSGQLAGNPRPNDGTRTFYSADRAQLSFKSWVGQLTPGLRVFTEVR</sequence>
<name>A0A317X4S2_9EURO</name>
<dbReference type="CDD" id="cd09917">
    <property type="entry name" value="F-box_SF"/>
    <property type="match status" value="1"/>
</dbReference>
<dbReference type="GeneID" id="37115334"/>
<evidence type="ECO:0000259" key="1">
    <source>
        <dbReference type="PROSITE" id="PS50181"/>
    </source>
</evidence>
<feature type="domain" description="F-box" evidence="1">
    <location>
        <begin position="1"/>
        <end position="49"/>
    </location>
</feature>
<dbReference type="AlphaFoldDB" id="A0A317X4S2"/>
<dbReference type="InterPro" id="IPR036047">
    <property type="entry name" value="F-box-like_dom_sf"/>
</dbReference>
<comment type="caution">
    <text evidence="2">The sequence shown here is derived from an EMBL/GenBank/DDBJ whole genome shotgun (WGS) entry which is preliminary data.</text>
</comment>
<proteinExistence type="predicted"/>
<evidence type="ECO:0000313" key="3">
    <source>
        <dbReference type="Proteomes" id="UP000246702"/>
    </source>
</evidence>
<dbReference type="InterPro" id="IPR001810">
    <property type="entry name" value="F-box_dom"/>
</dbReference>
<dbReference type="STRING" id="1450535.A0A317X4S2"/>
<dbReference type="RefSeq" id="XP_025469676.1">
    <property type="nucleotide sequence ID" value="XM_025613191.1"/>
</dbReference>
<dbReference type="EMBL" id="MSFK01000008">
    <property type="protein sequence ID" value="PWY91948.1"/>
    <property type="molecule type" value="Genomic_DNA"/>
</dbReference>
<organism evidence="2 3">
    <name type="scientific">Aspergillus sclerotioniger CBS 115572</name>
    <dbReference type="NCBI Taxonomy" id="1450535"/>
    <lineage>
        <taxon>Eukaryota</taxon>
        <taxon>Fungi</taxon>
        <taxon>Dikarya</taxon>
        <taxon>Ascomycota</taxon>
        <taxon>Pezizomycotina</taxon>
        <taxon>Eurotiomycetes</taxon>
        <taxon>Eurotiomycetidae</taxon>
        <taxon>Eurotiales</taxon>
        <taxon>Aspergillaceae</taxon>
        <taxon>Aspergillus</taxon>
        <taxon>Aspergillus subgen. Circumdati</taxon>
    </lineage>
</organism>
<reference evidence="2 3" key="1">
    <citation type="submission" date="2016-12" db="EMBL/GenBank/DDBJ databases">
        <title>The genomes of Aspergillus section Nigri reveals drivers in fungal speciation.</title>
        <authorList>
            <consortium name="DOE Joint Genome Institute"/>
            <person name="Vesth T.C."/>
            <person name="Nybo J."/>
            <person name="Theobald S."/>
            <person name="Brandl J."/>
            <person name="Frisvad J.C."/>
            <person name="Nielsen K.F."/>
            <person name="Lyhne E.K."/>
            <person name="Kogle M.E."/>
            <person name="Kuo A."/>
            <person name="Riley R."/>
            <person name="Clum A."/>
            <person name="Nolan M."/>
            <person name="Lipzen A."/>
            <person name="Salamov A."/>
            <person name="Henrissat B."/>
            <person name="Wiebenga A."/>
            <person name="De Vries R.P."/>
            <person name="Grigoriev I.V."/>
            <person name="Mortensen U.H."/>
            <person name="Andersen M.R."/>
            <person name="Baker S.E."/>
        </authorList>
    </citation>
    <scope>NUCLEOTIDE SEQUENCE [LARGE SCALE GENOMIC DNA]</scope>
    <source>
        <strain evidence="2 3">CBS 115572</strain>
    </source>
</reference>
<dbReference type="Pfam" id="PF12937">
    <property type="entry name" value="F-box-like"/>
    <property type="match status" value="1"/>
</dbReference>
<dbReference type="PROSITE" id="PS50181">
    <property type="entry name" value="FBOX"/>
    <property type="match status" value="1"/>
</dbReference>
<accession>A0A317X4S2</accession>
<dbReference type="SUPFAM" id="SSF81383">
    <property type="entry name" value="F-box domain"/>
    <property type="match status" value="1"/>
</dbReference>
<gene>
    <name evidence="2" type="ORF">BO94DRAFT_544640</name>
</gene>
<dbReference type="OrthoDB" id="5279008at2759"/>
<dbReference type="Proteomes" id="UP000246702">
    <property type="component" value="Unassembled WGS sequence"/>
</dbReference>